<feature type="region of interest" description="Disordered" evidence="1">
    <location>
        <begin position="544"/>
        <end position="611"/>
    </location>
</feature>
<dbReference type="InterPro" id="IPR035892">
    <property type="entry name" value="C2_domain_sf"/>
</dbReference>
<reference evidence="3 4" key="1">
    <citation type="journal article" date="2018" name="MBio">
        <title>Comparative Genomics Reveals the Core Gene Toolbox for the Fungus-Insect Symbiosis.</title>
        <authorList>
            <person name="Wang Y."/>
            <person name="Stata M."/>
            <person name="Wang W."/>
            <person name="Stajich J.E."/>
            <person name="White M.M."/>
            <person name="Moncalvo J.M."/>
        </authorList>
    </citation>
    <scope>NUCLEOTIDE SEQUENCE [LARGE SCALE GENOMIC DNA]</scope>
    <source>
        <strain evidence="3 4">SC-DP-2</strain>
    </source>
</reference>
<name>A0A2T9ZJA0_9FUNG</name>
<feature type="domain" description="C2" evidence="2">
    <location>
        <begin position="1"/>
        <end position="91"/>
    </location>
</feature>
<dbReference type="GO" id="GO:0065002">
    <property type="term" value="P:intracellular protein transmembrane transport"/>
    <property type="evidence" value="ECO:0007669"/>
    <property type="project" value="TreeGrafter"/>
</dbReference>
<feature type="compositionally biased region" description="Polar residues" evidence="1">
    <location>
        <begin position="384"/>
        <end position="415"/>
    </location>
</feature>
<dbReference type="GO" id="GO:0005544">
    <property type="term" value="F:calcium-dependent phospholipid binding"/>
    <property type="evidence" value="ECO:0007669"/>
    <property type="project" value="InterPro"/>
</dbReference>
<dbReference type="GO" id="GO:0010828">
    <property type="term" value="P:positive regulation of D-glucose transmembrane transport"/>
    <property type="evidence" value="ECO:0007669"/>
    <property type="project" value="TreeGrafter"/>
</dbReference>
<dbReference type="GO" id="GO:0090314">
    <property type="term" value="P:positive regulation of protein targeting to membrane"/>
    <property type="evidence" value="ECO:0007669"/>
    <property type="project" value="TreeGrafter"/>
</dbReference>
<dbReference type="InterPro" id="IPR035439">
    <property type="entry name" value="UPF0145_dom_sf"/>
</dbReference>
<accession>A0A2T9ZJA0</accession>
<dbReference type="InterPro" id="IPR057815">
    <property type="entry name" value="C2CD5_C"/>
</dbReference>
<dbReference type="SMART" id="SM00239">
    <property type="entry name" value="C2"/>
    <property type="match status" value="1"/>
</dbReference>
<dbReference type="Pfam" id="PF00168">
    <property type="entry name" value="C2"/>
    <property type="match status" value="1"/>
</dbReference>
<dbReference type="PANTHER" id="PTHR37412:SF2">
    <property type="entry name" value="C2 DOMAIN-CONTAINING PROTEIN 5"/>
    <property type="match status" value="1"/>
</dbReference>
<dbReference type="InterPro" id="IPR000008">
    <property type="entry name" value="C2_dom"/>
</dbReference>
<dbReference type="GO" id="GO:0072659">
    <property type="term" value="P:protein localization to plasma membrane"/>
    <property type="evidence" value="ECO:0007669"/>
    <property type="project" value="TreeGrafter"/>
</dbReference>
<evidence type="ECO:0000259" key="2">
    <source>
        <dbReference type="PROSITE" id="PS50004"/>
    </source>
</evidence>
<dbReference type="GO" id="GO:0005886">
    <property type="term" value="C:plasma membrane"/>
    <property type="evidence" value="ECO:0007669"/>
    <property type="project" value="TreeGrafter"/>
</dbReference>
<dbReference type="SUPFAM" id="SSF117782">
    <property type="entry name" value="YbjQ-like"/>
    <property type="match status" value="1"/>
</dbReference>
<dbReference type="GO" id="GO:0031340">
    <property type="term" value="P:positive regulation of vesicle fusion"/>
    <property type="evidence" value="ECO:0007669"/>
    <property type="project" value="TreeGrafter"/>
</dbReference>
<dbReference type="Pfam" id="PF23025">
    <property type="entry name" value="YbjQ_2"/>
    <property type="match status" value="3"/>
</dbReference>
<evidence type="ECO:0000256" key="1">
    <source>
        <dbReference type="SAM" id="MobiDB-lite"/>
    </source>
</evidence>
<dbReference type="Pfam" id="PF23128">
    <property type="entry name" value="YbjQ_4"/>
    <property type="match status" value="1"/>
</dbReference>
<feature type="compositionally biased region" description="Polar residues" evidence="1">
    <location>
        <begin position="596"/>
        <end position="605"/>
    </location>
</feature>
<feature type="compositionally biased region" description="Basic and acidic residues" evidence="1">
    <location>
        <begin position="579"/>
        <end position="595"/>
    </location>
</feature>
<dbReference type="STRING" id="133381.A0A2T9ZJA0"/>
<keyword evidence="4" id="KW-1185">Reference proteome</keyword>
<dbReference type="InterPro" id="IPR038983">
    <property type="entry name" value="C2CD5"/>
</dbReference>
<protein>
    <recommendedName>
        <fullName evidence="2">C2 domain-containing protein</fullName>
    </recommendedName>
</protein>
<comment type="caution">
    <text evidence="3">The sequence shown here is derived from an EMBL/GenBank/DDBJ whole genome shotgun (WGS) entry which is preliminary data.</text>
</comment>
<organism evidence="3 4">
    <name type="scientific">Smittium megazygosporum</name>
    <dbReference type="NCBI Taxonomy" id="133381"/>
    <lineage>
        <taxon>Eukaryota</taxon>
        <taxon>Fungi</taxon>
        <taxon>Fungi incertae sedis</taxon>
        <taxon>Zoopagomycota</taxon>
        <taxon>Kickxellomycotina</taxon>
        <taxon>Harpellomycetes</taxon>
        <taxon>Harpellales</taxon>
        <taxon>Legeriomycetaceae</taxon>
        <taxon>Smittium</taxon>
    </lineage>
</organism>
<dbReference type="OrthoDB" id="419768at2759"/>
<evidence type="ECO:0000313" key="3">
    <source>
        <dbReference type="EMBL" id="PVV04651.1"/>
    </source>
</evidence>
<dbReference type="Gene3D" id="2.60.40.150">
    <property type="entry name" value="C2 domain"/>
    <property type="match status" value="1"/>
</dbReference>
<sequence length="1454" mass="162924">MDRKSSLTDAYVEIRFAEAEALRTNICKKSLNPVWNEDFRLEVGDDISLQDEPLELRVVDYDSITYDDLIGSVFFDLNSLLMTVYEPNLTIEHPFNAYSKSSRKAEKKDSKSKHARIAGANIDIESNSSGYASENSSDTSNHNHRLNLKTSIAIKQPDIIENKGGRTMSGWFPIFDTQNGIRGELQCQIKLEFFGDVNPLRESSAGIRILSINDFIYSKNTKVTICKFIDSLITMNDPEHHWSDSFRTQRTSNETRQRLLYQLSGQLRRKMGRKAIELGANAIIGYKHSFDFEEKNKTITGRAIGTAIFLENVLFKASKSLNKINFQTSDSKFNAKSKMSFLNPLSSKDKKRAESIKNHIELPKSGKSDSTSPPNSVYEVEPFNSKNLSASDGNTDDPNYYSLQNHDNSLKSNGFSKDMKSSKIGIQYSKGTTRNKVSSNNQSCELLTLNNFPPSLIYRLGGAVMARSVKVIDNDEEKDRVLWWEELRNEIRSHALSLGCSHVTGYSESCTIFGDVVVLTSVGTAAVLDFSLFDQHDTDSNMNRFNGVSTHFTKKNESSKDSDPKSSVSSHNSAKNQSRIHDEFAGQSSHDEEIKPNNSHGSSDSSEGRKDIHLNDSFSLKEYAEISKLDTSATSSKKKGKMFTRARTYSHSKDDIFQNKPFECRMCHAPDDKHSFPYPMRYFRCGYCRKKSVPEIILSTSELPKELDIIQGEAALIEAHICRPRSRSSVVAVGVSGEKHSNIISASLGRLGINRSGGDSAGGAVLSGSDEAYAAFISDALPFIQYDLHRQLLYKLSVYGMNAIFGLHYHLSLSEEMIIATAIGTAYYVSALPTPENLVISRNIGVWDEEDRGFLKLQDRITNLSTKNRNRLDKKFRLKAEALAKNSSVEKEETYFAKYHRDGKSSNKTDSIAPGISLEKRNLLKKDLDTQSQSEQDNDAISHQSDKLDIITKSTSRVAVNIDDDADEDLMAALFDHPLNKEFNIINTSGDAFLKDLVFQNKTDDILSSLSQNSVLSNEMYKKKNYRSKKSDSSAPISEDDFYDESDNRQSGSALSLQYSSKLDNKTSAKKLVSSPLNSLSISDKMIRSSSFSNQEKEIYLDDSISAESEYSVLEKSEFSQLIFVAKRLSIDIKSKHPNRLLANVFNQTYQEICSNLSYYSKCVISGLKYSLANIDESPGEIQLLLIASVFGKYKNPIYDLYSNNEEVYTNRSYKNKKGKKVEIDGKERYSLTSDAKEDYFSRNSESFSNDKGSYLNSLRKSKLSIASYSRVIDSSIKKSDSNVEILFAEDDPVSDVDPFKSVSGGIYPEHDKIHSKISRFVEDAEKLPKLPSLKNLTIDRHNSEFNFYLGSDNIELTSLSHLCGRVISSMLGRISLNFVKEVSIEAYTKGPIGMPAFVYSFLADANASIRSHIEALQGNALICLSIDHQQFFNSDKSTAYAMVSISGDVVFAE</sequence>
<evidence type="ECO:0000313" key="4">
    <source>
        <dbReference type="Proteomes" id="UP000245609"/>
    </source>
</evidence>
<feature type="region of interest" description="Disordered" evidence="1">
    <location>
        <begin position="1025"/>
        <end position="1049"/>
    </location>
</feature>
<feature type="compositionally biased region" description="Basic and acidic residues" evidence="1">
    <location>
        <begin position="554"/>
        <end position="564"/>
    </location>
</feature>
<dbReference type="PROSITE" id="PS50004">
    <property type="entry name" value="C2"/>
    <property type="match status" value="1"/>
</dbReference>
<gene>
    <name evidence="3" type="ORF">BB560_000837</name>
</gene>
<dbReference type="InterPro" id="IPR056431">
    <property type="entry name" value="C2CD5_YbjQ-rel_dom"/>
</dbReference>
<dbReference type="SUPFAM" id="SSF49562">
    <property type="entry name" value="C2 domain (Calcium/lipid-binding domain, CaLB)"/>
    <property type="match status" value="1"/>
</dbReference>
<dbReference type="GO" id="GO:0005509">
    <property type="term" value="F:calcium ion binding"/>
    <property type="evidence" value="ECO:0007669"/>
    <property type="project" value="TreeGrafter"/>
</dbReference>
<dbReference type="PANTHER" id="PTHR37412">
    <property type="entry name" value="C2 DOMAIN-CONTAINING PROTEIN 5"/>
    <property type="match status" value="1"/>
</dbReference>
<dbReference type="Proteomes" id="UP000245609">
    <property type="component" value="Unassembled WGS sequence"/>
</dbReference>
<feature type="compositionally biased region" description="Basic and acidic residues" evidence="1">
    <location>
        <begin position="347"/>
        <end position="367"/>
    </location>
</feature>
<proteinExistence type="predicted"/>
<feature type="region of interest" description="Disordered" evidence="1">
    <location>
        <begin position="344"/>
        <end position="416"/>
    </location>
</feature>
<dbReference type="EMBL" id="MBFS01000097">
    <property type="protein sequence ID" value="PVV04651.1"/>
    <property type="molecule type" value="Genomic_DNA"/>
</dbReference>